<accession>A0AAE0LZW0</accession>
<proteinExistence type="predicted"/>
<sequence>MWKMLSQILLDPSLWDPADWEANGMHVWACRFPGVSLSLSLSVCLSLSLAWRHNTKLRSGSDLGAICRLAPEAMVTMSSMTGRTAAGSSKFGLSRRYFLFWPESSPISVSCCLLCMTDATKLGDAIANQDMPWTTRTGKMPLNKGRSPGWSHSYLTYCVSEHGPKDLATPATVLSSRTRRSGSEHTCIREREEPG</sequence>
<dbReference type="AlphaFoldDB" id="A0AAE0LZW0"/>
<comment type="caution">
    <text evidence="1">The sequence shown here is derived from an EMBL/GenBank/DDBJ whole genome shotgun (WGS) entry which is preliminary data.</text>
</comment>
<organism evidence="1 2">
    <name type="scientific">Apodospora peruviana</name>
    <dbReference type="NCBI Taxonomy" id="516989"/>
    <lineage>
        <taxon>Eukaryota</taxon>
        <taxon>Fungi</taxon>
        <taxon>Dikarya</taxon>
        <taxon>Ascomycota</taxon>
        <taxon>Pezizomycotina</taxon>
        <taxon>Sordariomycetes</taxon>
        <taxon>Sordariomycetidae</taxon>
        <taxon>Sordariales</taxon>
        <taxon>Lasiosphaeriaceae</taxon>
        <taxon>Apodospora</taxon>
    </lineage>
</organism>
<dbReference type="Proteomes" id="UP001283341">
    <property type="component" value="Unassembled WGS sequence"/>
</dbReference>
<protein>
    <submittedName>
        <fullName evidence="1">Uncharacterized protein</fullName>
    </submittedName>
</protein>
<dbReference type="EMBL" id="JAUEDM010000007">
    <property type="protein sequence ID" value="KAK3313907.1"/>
    <property type="molecule type" value="Genomic_DNA"/>
</dbReference>
<name>A0AAE0LZW0_9PEZI</name>
<evidence type="ECO:0000313" key="2">
    <source>
        <dbReference type="Proteomes" id="UP001283341"/>
    </source>
</evidence>
<reference evidence="1" key="2">
    <citation type="submission" date="2023-06" db="EMBL/GenBank/DDBJ databases">
        <authorList>
            <consortium name="Lawrence Berkeley National Laboratory"/>
            <person name="Haridas S."/>
            <person name="Hensen N."/>
            <person name="Bonometti L."/>
            <person name="Westerberg I."/>
            <person name="Brannstrom I.O."/>
            <person name="Guillou S."/>
            <person name="Cros-Aarteil S."/>
            <person name="Calhoun S."/>
            <person name="Kuo A."/>
            <person name="Mondo S."/>
            <person name="Pangilinan J."/>
            <person name="Riley R."/>
            <person name="Labutti K."/>
            <person name="Andreopoulos B."/>
            <person name="Lipzen A."/>
            <person name="Chen C."/>
            <person name="Yanf M."/>
            <person name="Daum C."/>
            <person name="Ng V."/>
            <person name="Clum A."/>
            <person name="Steindorff A."/>
            <person name="Ohm R."/>
            <person name="Martin F."/>
            <person name="Silar P."/>
            <person name="Natvig D."/>
            <person name="Lalanne C."/>
            <person name="Gautier V."/>
            <person name="Ament-Velasquez S.L."/>
            <person name="Kruys A."/>
            <person name="Hutchinson M.I."/>
            <person name="Powell A.J."/>
            <person name="Barry K."/>
            <person name="Miller A.N."/>
            <person name="Grigoriev I.V."/>
            <person name="Debuchy R."/>
            <person name="Gladieux P."/>
            <person name="Thoren M.H."/>
            <person name="Johannesson H."/>
        </authorList>
    </citation>
    <scope>NUCLEOTIDE SEQUENCE</scope>
    <source>
        <strain evidence="1">CBS 118394</strain>
    </source>
</reference>
<reference evidence="1" key="1">
    <citation type="journal article" date="2023" name="Mol. Phylogenet. Evol.">
        <title>Genome-scale phylogeny and comparative genomics of the fungal order Sordariales.</title>
        <authorList>
            <person name="Hensen N."/>
            <person name="Bonometti L."/>
            <person name="Westerberg I."/>
            <person name="Brannstrom I.O."/>
            <person name="Guillou S."/>
            <person name="Cros-Aarteil S."/>
            <person name="Calhoun S."/>
            <person name="Haridas S."/>
            <person name="Kuo A."/>
            <person name="Mondo S."/>
            <person name="Pangilinan J."/>
            <person name="Riley R."/>
            <person name="LaButti K."/>
            <person name="Andreopoulos B."/>
            <person name="Lipzen A."/>
            <person name="Chen C."/>
            <person name="Yan M."/>
            <person name="Daum C."/>
            <person name="Ng V."/>
            <person name="Clum A."/>
            <person name="Steindorff A."/>
            <person name="Ohm R.A."/>
            <person name="Martin F."/>
            <person name="Silar P."/>
            <person name="Natvig D.O."/>
            <person name="Lalanne C."/>
            <person name="Gautier V."/>
            <person name="Ament-Velasquez S.L."/>
            <person name="Kruys A."/>
            <person name="Hutchinson M.I."/>
            <person name="Powell A.J."/>
            <person name="Barry K."/>
            <person name="Miller A.N."/>
            <person name="Grigoriev I.V."/>
            <person name="Debuchy R."/>
            <person name="Gladieux P."/>
            <person name="Hiltunen Thoren M."/>
            <person name="Johannesson H."/>
        </authorList>
    </citation>
    <scope>NUCLEOTIDE SEQUENCE</scope>
    <source>
        <strain evidence="1">CBS 118394</strain>
    </source>
</reference>
<evidence type="ECO:0000313" key="1">
    <source>
        <dbReference type="EMBL" id="KAK3313907.1"/>
    </source>
</evidence>
<keyword evidence="2" id="KW-1185">Reference proteome</keyword>
<gene>
    <name evidence="1" type="ORF">B0H66DRAFT_366975</name>
</gene>